<keyword evidence="1" id="KW-0472">Membrane</keyword>
<dbReference type="SUPFAM" id="SSF54523">
    <property type="entry name" value="Pili subunits"/>
    <property type="match status" value="1"/>
</dbReference>
<evidence type="ECO:0000313" key="2">
    <source>
        <dbReference type="EMBL" id="BCG47857.1"/>
    </source>
</evidence>
<dbReference type="PROSITE" id="PS00409">
    <property type="entry name" value="PROKAR_NTER_METHYL"/>
    <property type="match status" value="1"/>
</dbReference>
<keyword evidence="3" id="KW-1185">Reference proteome</keyword>
<dbReference type="EMBL" id="AP023213">
    <property type="protein sequence ID" value="BCG47857.1"/>
    <property type="molecule type" value="Genomic_DNA"/>
</dbReference>
<accession>A0A6S6M0L8</accession>
<dbReference type="KEGG" id="gbn:GEOBRER4_26070"/>
<dbReference type="Pfam" id="PF07963">
    <property type="entry name" value="N_methyl"/>
    <property type="match status" value="1"/>
</dbReference>
<gene>
    <name evidence="2" type="primary">fimU_2</name>
    <name evidence="2" type="ORF">GEOBRER4_26070</name>
</gene>
<dbReference type="InterPro" id="IPR012902">
    <property type="entry name" value="N_methyl_site"/>
</dbReference>
<reference evidence="2 3" key="1">
    <citation type="submission" date="2020-06" db="EMBL/GenBank/DDBJ databases">
        <title>Interaction of electrochemicaly active bacteria, Geobacter bremensis R4 on different carbon anode.</title>
        <authorList>
            <person name="Meng L."/>
            <person name="Yoshida N."/>
        </authorList>
    </citation>
    <scope>NUCLEOTIDE SEQUENCE [LARGE SCALE GENOMIC DNA]</scope>
    <source>
        <strain evidence="2 3">R4</strain>
    </source>
</reference>
<keyword evidence="1" id="KW-1133">Transmembrane helix</keyword>
<keyword evidence="1" id="KW-0812">Transmembrane</keyword>
<sequence>MAEPSKRRRETGFSLVELIVIMGILTVLLSLATLEFKKYSVKSAIEGQTRVMMSDLTKIRSEALFEKRKRAVKFTSSTFSVYSSEVSTVSPVQTKSLSYPLALTNVPDPLVFTGRGVLEGVDDGAVVCVGPAGNEATIDAIVFNTTRVQIGKRNGTNCQTSDIETK</sequence>
<proteinExistence type="predicted"/>
<dbReference type="AlphaFoldDB" id="A0A6S6M0L8"/>
<dbReference type="InterPro" id="IPR045584">
    <property type="entry name" value="Pilin-like"/>
</dbReference>
<feature type="transmembrane region" description="Helical" evidence="1">
    <location>
        <begin position="12"/>
        <end position="34"/>
    </location>
</feature>
<dbReference type="RefSeq" id="WP_085815088.1">
    <property type="nucleotide sequence ID" value="NZ_AP023213.1"/>
</dbReference>
<name>A0A6S6M0L8_9BACT</name>
<evidence type="ECO:0000256" key="1">
    <source>
        <dbReference type="SAM" id="Phobius"/>
    </source>
</evidence>
<protein>
    <submittedName>
        <fullName evidence="2">Type IV pilus minor pilin FimU</fullName>
    </submittedName>
</protein>
<organism evidence="2 3">
    <name type="scientific">Citrifermentans bremense</name>
    <dbReference type="NCBI Taxonomy" id="60035"/>
    <lineage>
        <taxon>Bacteria</taxon>
        <taxon>Pseudomonadati</taxon>
        <taxon>Thermodesulfobacteriota</taxon>
        <taxon>Desulfuromonadia</taxon>
        <taxon>Geobacterales</taxon>
        <taxon>Geobacteraceae</taxon>
        <taxon>Citrifermentans</taxon>
    </lineage>
</organism>
<evidence type="ECO:0000313" key="3">
    <source>
        <dbReference type="Proteomes" id="UP000515472"/>
    </source>
</evidence>
<dbReference type="Proteomes" id="UP000515472">
    <property type="component" value="Chromosome"/>
</dbReference>